<feature type="region of interest" description="Disordered" evidence="4">
    <location>
        <begin position="291"/>
        <end position="314"/>
    </location>
</feature>
<dbReference type="PANTHER" id="PTHR43649:SF14">
    <property type="entry name" value="BLR3389 PROTEIN"/>
    <property type="match status" value="1"/>
</dbReference>
<keyword evidence="7" id="KW-1185">Reference proteome</keyword>
<dbReference type="RefSeq" id="WP_046139468.1">
    <property type="nucleotide sequence ID" value="NZ_LANJ01000016.1"/>
</dbReference>
<dbReference type="GO" id="GO:0042597">
    <property type="term" value="C:periplasmic space"/>
    <property type="evidence" value="ECO:0007669"/>
    <property type="project" value="UniProtKB-SubCell"/>
</dbReference>
<proteinExistence type="inferred from homology"/>
<keyword evidence="3" id="KW-0574">Periplasm</keyword>
<dbReference type="Proteomes" id="UP000033411">
    <property type="component" value="Unassembled WGS sequence"/>
</dbReference>
<feature type="chain" id="PRO_5002494386" description="ABC transporter substrate-binding protein" evidence="5">
    <location>
        <begin position="20"/>
        <end position="438"/>
    </location>
</feature>
<dbReference type="Gene3D" id="3.40.190.10">
    <property type="entry name" value="Periplasmic binding protein-like II"/>
    <property type="match status" value="2"/>
</dbReference>
<dbReference type="InterPro" id="IPR050490">
    <property type="entry name" value="Bact_solute-bd_prot1"/>
</dbReference>
<dbReference type="PATRIC" id="fig|1293439.3.peg.1318"/>
<accession>A0A0F5Q9Y5</accession>
<keyword evidence="5" id="KW-0732">Signal</keyword>
<gene>
    <name evidence="6" type="ORF">WH87_08700</name>
</gene>
<evidence type="ECO:0000313" key="6">
    <source>
        <dbReference type="EMBL" id="KKC37775.1"/>
    </source>
</evidence>
<evidence type="ECO:0000256" key="2">
    <source>
        <dbReference type="ARBA" id="ARBA00008520"/>
    </source>
</evidence>
<comment type="caution">
    <text evidence="6">The sequence shown here is derived from an EMBL/GenBank/DDBJ whole genome shotgun (WGS) entry which is preliminary data.</text>
</comment>
<dbReference type="EMBL" id="LANJ01000016">
    <property type="protein sequence ID" value="KKC37775.1"/>
    <property type="molecule type" value="Genomic_DNA"/>
</dbReference>
<dbReference type="InterPro" id="IPR006059">
    <property type="entry name" value="SBP"/>
</dbReference>
<dbReference type="AlphaFoldDB" id="A0A0F5Q9Y5"/>
<dbReference type="OrthoDB" id="8663148at2"/>
<evidence type="ECO:0000256" key="4">
    <source>
        <dbReference type="SAM" id="MobiDB-lite"/>
    </source>
</evidence>
<feature type="signal peptide" evidence="5">
    <location>
        <begin position="1"/>
        <end position="19"/>
    </location>
</feature>
<dbReference type="STRING" id="1293439.WH87_08700"/>
<reference evidence="6 7" key="1">
    <citation type="submission" date="2015-03" db="EMBL/GenBank/DDBJ databases">
        <authorList>
            <person name="Lepp D."/>
            <person name="Hassan Y.I."/>
            <person name="Li X.-Z."/>
            <person name="Zhou T."/>
        </authorList>
    </citation>
    <scope>NUCLEOTIDE SEQUENCE [LARGE SCALE GENOMIC DNA]</scope>
    <source>
        <strain evidence="6 7">E84</strain>
    </source>
</reference>
<dbReference type="PANTHER" id="PTHR43649">
    <property type="entry name" value="ARABINOSE-BINDING PROTEIN-RELATED"/>
    <property type="match status" value="1"/>
</dbReference>
<evidence type="ECO:0000256" key="1">
    <source>
        <dbReference type="ARBA" id="ARBA00004418"/>
    </source>
</evidence>
<evidence type="ECO:0000313" key="7">
    <source>
        <dbReference type="Proteomes" id="UP000033411"/>
    </source>
</evidence>
<dbReference type="SUPFAM" id="SSF53850">
    <property type="entry name" value="Periplasmic binding protein-like II"/>
    <property type="match status" value="1"/>
</dbReference>
<sequence length="438" mass="47810">MLKKGFLTTVAALSLMATAAIPARAEVTFMYPEWIAALVEPGIANFEKESGETVKGIKLPGQGYDQRIALDLSAGTAADVNVMDSFMVSELAAAGYLEPIGPLAEKWDQYQYYLPGLLEVASYQGQVYALPTDTDVRMLWYDKSNFEKAGITVPWEPKTWADILDAAQKLKDAGVQYPFQLPAGTKQAEAATMQGVYMALLGADVPEGDRNRLLNRETNQWIGDSPALRRTFDLYHQVYVDKKLNPADLNYATDIGAAVRQSLADDKLGILASGSWEDACLWDCNTPPSREERDAQVGWTPWPGSGEPGAKTTTNISGGWTIGINSKATDKDLAFKLVTAIFDEANFKAWTLSTHRMAVRTDISESPEYMADPFLAKATALAADTTGRDTIPGYQTVSALIQQATSDILDGVSVDEVVQNYHDALVDEFGADKVITYE</sequence>
<name>A0A0F5Q9Y5_9HYPH</name>
<comment type="similarity">
    <text evidence="2">Belongs to the bacterial solute-binding protein 1 family.</text>
</comment>
<organism evidence="6 7">
    <name type="scientific">Devosia epidermidihirudinis</name>
    <dbReference type="NCBI Taxonomy" id="1293439"/>
    <lineage>
        <taxon>Bacteria</taxon>
        <taxon>Pseudomonadati</taxon>
        <taxon>Pseudomonadota</taxon>
        <taxon>Alphaproteobacteria</taxon>
        <taxon>Hyphomicrobiales</taxon>
        <taxon>Devosiaceae</taxon>
        <taxon>Devosia</taxon>
    </lineage>
</organism>
<evidence type="ECO:0000256" key="3">
    <source>
        <dbReference type="ARBA" id="ARBA00022764"/>
    </source>
</evidence>
<protein>
    <recommendedName>
        <fullName evidence="8">ABC transporter substrate-binding protein</fullName>
    </recommendedName>
</protein>
<evidence type="ECO:0008006" key="8">
    <source>
        <dbReference type="Google" id="ProtNLM"/>
    </source>
</evidence>
<comment type="subcellular location">
    <subcellularLocation>
        <location evidence="1">Periplasm</location>
    </subcellularLocation>
</comment>
<dbReference type="Pfam" id="PF01547">
    <property type="entry name" value="SBP_bac_1"/>
    <property type="match status" value="1"/>
</dbReference>
<evidence type="ECO:0000256" key="5">
    <source>
        <dbReference type="SAM" id="SignalP"/>
    </source>
</evidence>